<comment type="similarity">
    <text evidence="5">Belongs to the purine/pyrimidine phosphoribosyltransferase family. Xpt subfamily.</text>
</comment>
<dbReference type="HAMAP" id="MF_01184">
    <property type="entry name" value="XPRTase"/>
    <property type="match status" value="1"/>
</dbReference>
<dbReference type="Proteomes" id="UP000044136">
    <property type="component" value="Unassembled WGS sequence"/>
</dbReference>
<dbReference type="GO" id="GO:0006166">
    <property type="term" value="P:purine ribonucleoside salvage"/>
    <property type="evidence" value="ECO:0007669"/>
    <property type="project" value="UniProtKB-KW"/>
</dbReference>
<dbReference type="eggNOG" id="COG0503">
    <property type="taxonomic scope" value="Bacteria"/>
</dbReference>
<organism evidence="8 9">
    <name type="scientific">Jeotgalicoccus saudimassiliensis</name>
    <dbReference type="NCBI Taxonomy" id="1461582"/>
    <lineage>
        <taxon>Bacteria</taxon>
        <taxon>Bacillati</taxon>
        <taxon>Bacillota</taxon>
        <taxon>Bacilli</taxon>
        <taxon>Bacillales</taxon>
        <taxon>Staphylococcaceae</taxon>
        <taxon>Jeotgalicoccus</taxon>
    </lineage>
</organism>
<feature type="binding site" evidence="5">
    <location>
        <position position="20"/>
    </location>
    <ligand>
        <name>xanthine</name>
        <dbReference type="ChEBI" id="CHEBI:17712"/>
    </ligand>
</feature>
<feature type="binding site" evidence="5">
    <location>
        <position position="156"/>
    </location>
    <ligand>
        <name>xanthine</name>
        <dbReference type="ChEBI" id="CHEBI:17712"/>
    </ligand>
</feature>
<evidence type="ECO:0000256" key="5">
    <source>
        <dbReference type="HAMAP-Rule" id="MF_01184"/>
    </source>
</evidence>
<comment type="subunit">
    <text evidence="5">Homodimer.</text>
</comment>
<dbReference type="HOGENOM" id="CLU_099015_0_0_9"/>
<dbReference type="GO" id="GO:0032265">
    <property type="term" value="P:XMP salvage"/>
    <property type="evidence" value="ECO:0007669"/>
    <property type="project" value="UniProtKB-UniRule"/>
</dbReference>
<evidence type="ECO:0000256" key="4">
    <source>
        <dbReference type="ARBA" id="ARBA00022726"/>
    </source>
</evidence>
<evidence type="ECO:0000313" key="8">
    <source>
        <dbReference type="EMBL" id="CEA03528.1"/>
    </source>
</evidence>
<dbReference type="PANTHER" id="PTHR43864">
    <property type="entry name" value="HYPOXANTHINE/GUANINE PHOSPHORIBOSYLTRANSFERASE"/>
    <property type="match status" value="1"/>
</dbReference>
<dbReference type="InterPro" id="IPR029057">
    <property type="entry name" value="PRTase-like"/>
</dbReference>
<dbReference type="Gene3D" id="3.40.50.2020">
    <property type="match status" value="1"/>
</dbReference>
<comment type="subcellular location">
    <subcellularLocation>
        <location evidence="5">Cytoplasm</location>
    </subcellularLocation>
</comment>
<dbReference type="Pfam" id="PF00156">
    <property type="entry name" value="Pribosyltran"/>
    <property type="match status" value="1"/>
</dbReference>
<keyword evidence="3 5" id="KW-0808">Transferase</keyword>
<dbReference type="GO" id="GO:0046110">
    <property type="term" value="P:xanthine metabolic process"/>
    <property type="evidence" value="ECO:0007669"/>
    <property type="project" value="UniProtKB-UniRule"/>
</dbReference>
<keyword evidence="4 5" id="KW-0660">Purine salvage</keyword>
<dbReference type="EC" id="2.4.2.22" evidence="5 6"/>
<dbReference type="InterPro" id="IPR050118">
    <property type="entry name" value="Pur/Pyrimidine_PRTase"/>
</dbReference>
<comment type="function">
    <text evidence="5">Converts the preformed base xanthine, a product of nucleic acid breakdown, to xanthosine 5'-monophosphate (XMP), so it can be reused for RNA or DNA synthesis.</text>
</comment>
<dbReference type="UniPathway" id="UPA00602">
    <property type="reaction ID" value="UER00658"/>
</dbReference>
<dbReference type="NCBIfam" id="TIGR01744">
    <property type="entry name" value="XPRTase"/>
    <property type="match status" value="1"/>
</dbReference>
<dbReference type="NCBIfam" id="NF006671">
    <property type="entry name" value="PRK09219.1"/>
    <property type="match status" value="1"/>
</dbReference>
<evidence type="ECO:0000256" key="1">
    <source>
        <dbReference type="ARBA" id="ARBA00022490"/>
    </source>
</evidence>
<comment type="catalytic activity">
    <reaction evidence="5">
        <text>XMP + diphosphate = xanthine + 5-phospho-alpha-D-ribose 1-diphosphate</text>
        <dbReference type="Rhea" id="RHEA:10800"/>
        <dbReference type="ChEBI" id="CHEBI:17712"/>
        <dbReference type="ChEBI" id="CHEBI:33019"/>
        <dbReference type="ChEBI" id="CHEBI:57464"/>
        <dbReference type="ChEBI" id="CHEBI:58017"/>
        <dbReference type="EC" id="2.4.2.22"/>
    </reaction>
</comment>
<reference evidence="8 9" key="1">
    <citation type="submission" date="2014-07" db="EMBL/GenBank/DDBJ databases">
        <authorList>
            <person name="Urmite Genomes Urmite Genomes"/>
        </authorList>
    </citation>
    <scope>NUCLEOTIDE SEQUENCE [LARGE SCALE GENOMIC DNA]</scope>
    <source>
        <strain evidence="8 9">13MG44_air</strain>
    </source>
</reference>
<dbReference type="GO" id="GO:0000310">
    <property type="term" value="F:xanthine phosphoribosyltransferase activity"/>
    <property type="evidence" value="ECO:0007669"/>
    <property type="project" value="UniProtKB-UniRule"/>
</dbReference>
<gene>
    <name evidence="5 8" type="primary">xpt</name>
    <name evidence="8" type="ORF">BN1048_02121</name>
</gene>
<protein>
    <recommendedName>
        <fullName evidence="5 6">Xanthine phosphoribosyltransferase</fullName>
        <shortName evidence="5">XPRTase</shortName>
        <ecNumber evidence="5 6">2.4.2.22</ecNumber>
    </recommendedName>
</protein>
<dbReference type="InterPro" id="IPR010079">
    <property type="entry name" value="Xanthine_PRibTrfase"/>
</dbReference>
<evidence type="ECO:0000256" key="2">
    <source>
        <dbReference type="ARBA" id="ARBA00022676"/>
    </source>
</evidence>
<dbReference type="EMBL" id="CCSE01000001">
    <property type="protein sequence ID" value="CEA03528.1"/>
    <property type="molecule type" value="Genomic_DNA"/>
</dbReference>
<dbReference type="GO" id="GO:0005737">
    <property type="term" value="C:cytoplasm"/>
    <property type="evidence" value="ECO:0007669"/>
    <property type="project" value="UniProtKB-SubCell"/>
</dbReference>
<evidence type="ECO:0000256" key="3">
    <source>
        <dbReference type="ARBA" id="ARBA00022679"/>
    </source>
</evidence>
<evidence type="ECO:0000256" key="6">
    <source>
        <dbReference type="NCBIfam" id="TIGR01744"/>
    </source>
</evidence>
<evidence type="ECO:0000313" key="9">
    <source>
        <dbReference type="Proteomes" id="UP000044136"/>
    </source>
</evidence>
<dbReference type="AlphaFoldDB" id="A0A078M7X5"/>
<keyword evidence="1 5" id="KW-0963">Cytoplasm</keyword>
<sequence>MDLLKNKILSEGIALSDNVLKVDKFLNHQIDPELMVEIGKEFYERFKDDKITKVLTLESSGIAPAVMTALNFNVPAVFARKRKSLTFTNDLLSAQVFSYTKQETNMISVSNQFIKPGDNILIIDDFLANGEAAAALISIVEQADARVAGLGIVIEKSFQSGASILKSKNYRVESLARVQSLTDGTITFVEDAE</sequence>
<dbReference type="SUPFAM" id="SSF53271">
    <property type="entry name" value="PRTase-like"/>
    <property type="match status" value="1"/>
</dbReference>
<evidence type="ECO:0000259" key="7">
    <source>
        <dbReference type="Pfam" id="PF00156"/>
    </source>
</evidence>
<dbReference type="CDD" id="cd06223">
    <property type="entry name" value="PRTases_typeI"/>
    <property type="match status" value="1"/>
</dbReference>
<dbReference type="PANTHER" id="PTHR43864:SF1">
    <property type="entry name" value="XANTHINE PHOSPHORIBOSYLTRANSFERASE"/>
    <property type="match status" value="1"/>
</dbReference>
<name>A0A078M7X5_9STAP</name>
<feature type="domain" description="Phosphoribosyltransferase" evidence="7">
    <location>
        <begin position="35"/>
        <end position="157"/>
    </location>
</feature>
<feature type="binding site" evidence="5">
    <location>
        <begin position="128"/>
        <end position="132"/>
    </location>
    <ligand>
        <name>5-phospho-alpha-D-ribose 1-diphosphate</name>
        <dbReference type="ChEBI" id="CHEBI:58017"/>
    </ligand>
</feature>
<comment type="pathway">
    <text evidence="5">Purine metabolism; XMP biosynthesis via salvage pathway; XMP from xanthine: step 1/1.</text>
</comment>
<dbReference type="STRING" id="1461582.BN1048_02121"/>
<keyword evidence="2 5" id="KW-0328">Glycosyltransferase</keyword>
<accession>A0A078M7X5</accession>
<dbReference type="RefSeq" id="WP_035811031.1">
    <property type="nucleotide sequence ID" value="NZ_CCSE01000001.1"/>
</dbReference>
<dbReference type="InterPro" id="IPR000836">
    <property type="entry name" value="PRTase_dom"/>
</dbReference>
<dbReference type="OrthoDB" id="9790678at2"/>
<feature type="binding site" evidence="5">
    <location>
        <position position="27"/>
    </location>
    <ligand>
        <name>xanthine</name>
        <dbReference type="ChEBI" id="CHEBI:17712"/>
    </ligand>
</feature>
<proteinExistence type="inferred from homology"/>
<keyword evidence="9" id="KW-1185">Reference proteome</keyword>